<dbReference type="RefSeq" id="WP_014772598.1">
    <property type="nucleotide sequence ID" value="NC_018010.1"/>
</dbReference>
<accession>I3Z5W1</accession>
<evidence type="ECO:0000313" key="3">
    <source>
        <dbReference type="Proteomes" id="UP000006050"/>
    </source>
</evidence>
<dbReference type="AlphaFoldDB" id="I3Z5W1"/>
<protein>
    <submittedName>
        <fullName evidence="2">Putative hydrolase (Metallo-beta-lactamase superfamily)</fullName>
    </submittedName>
</protein>
<proteinExistence type="predicted"/>
<dbReference type="InterPro" id="IPR036866">
    <property type="entry name" value="RibonucZ/Hydroxyglut_hydro"/>
</dbReference>
<keyword evidence="2" id="KW-0378">Hydrolase</keyword>
<dbReference type="InterPro" id="IPR052159">
    <property type="entry name" value="Competence_DNA_uptake"/>
</dbReference>
<dbReference type="KEGG" id="bbd:Belba_2056"/>
<dbReference type="OrthoDB" id="418728at2"/>
<dbReference type="Gene3D" id="3.60.15.10">
    <property type="entry name" value="Ribonuclease Z/Hydroxyacylglutathione hydrolase-like"/>
    <property type="match status" value="1"/>
</dbReference>
<dbReference type="PATRIC" id="fig|866536.3.peg.2115"/>
<name>I3Z5W1_BELBD</name>
<dbReference type="Proteomes" id="UP000006050">
    <property type="component" value="Chromosome"/>
</dbReference>
<dbReference type="SUPFAM" id="SSF56281">
    <property type="entry name" value="Metallo-hydrolase/oxidoreductase"/>
    <property type="match status" value="1"/>
</dbReference>
<gene>
    <name evidence="2" type="ordered locus">Belba_2056</name>
</gene>
<dbReference type="PANTHER" id="PTHR30619:SF1">
    <property type="entry name" value="RECOMBINATION PROTEIN 2"/>
    <property type="match status" value="1"/>
</dbReference>
<dbReference type="STRING" id="866536.Belba_2056"/>
<sequence length="341" mass="38572">MDHSIDMLSLGNADCIIVWTKAEGSDFVTFIDGGNSSDSKKIIKHYEDYIKPNIPSNTPILIINTHPHSDHIGGLIDLVHYFKNQIARFYYNDPTDYIEEAKRQQIRQLNESFFYSTKRVQKLFSSLKEADNLSEVLNQYGINKLPAFSDSHLDHNLFEIVGPSKSFYLEQLAYFTNIDNLKTVGSNIQPESEINELEEGLKPCDIVDEKNDASAENLTSVLTKFIDSSGRKYLFTSDAGVDSFASSEDNGFDIRNIHICQLPHHGSRRNISANWISNFNPNQFWVSAVGNKKHPRKAVISCIKKNLPHCNTYSTHKGGTKHINTKSNLFPNRGWGTAEPI</sequence>
<reference evidence="3" key="1">
    <citation type="submission" date="2012-06" db="EMBL/GenBank/DDBJ databases">
        <title>The complete genome of Belliella baltica DSM 15883.</title>
        <authorList>
            <person name="Lucas S."/>
            <person name="Copeland A."/>
            <person name="Lapidus A."/>
            <person name="Goodwin L."/>
            <person name="Pitluck S."/>
            <person name="Peters L."/>
            <person name="Mikhailova N."/>
            <person name="Davenport K."/>
            <person name="Kyrpides N."/>
            <person name="Mavromatis K."/>
            <person name="Pagani I."/>
            <person name="Ivanova N."/>
            <person name="Ovchinnikova G."/>
            <person name="Zeytun A."/>
            <person name="Detter J.C."/>
            <person name="Han C."/>
            <person name="Land M."/>
            <person name="Hauser L."/>
            <person name="Markowitz V."/>
            <person name="Cheng J.-F."/>
            <person name="Hugenholtz P."/>
            <person name="Woyke T."/>
            <person name="Wu D."/>
            <person name="Tindall B."/>
            <person name="Pomrenke H."/>
            <person name="Brambilla E."/>
            <person name="Klenk H.-P."/>
            <person name="Eisen J.A."/>
        </authorList>
    </citation>
    <scope>NUCLEOTIDE SEQUENCE [LARGE SCALE GENOMIC DNA]</scope>
    <source>
        <strain evidence="3">DSM 15883 / CIP 108006 / LMG 21964 / BA134</strain>
    </source>
</reference>
<dbReference type="PANTHER" id="PTHR30619">
    <property type="entry name" value="DNA INTERNALIZATION/COMPETENCE PROTEIN COMEC/REC2"/>
    <property type="match status" value="1"/>
</dbReference>
<dbReference type="InterPro" id="IPR001279">
    <property type="entry name" value="Metallo-B-lactamas"/>
</dbReference>
<keyword evidence="3" id="KW-1185">Reference proteome</keyword>
<organism evidence="2 3">
    <name type="scientific">Belliella baltica (strain DSM 15883 / CIP 108006 / LMG 21964 / BA134)</name>
    <dbReference type="NCBI Taxonomy" id="866536"/>
    <lineage>
        <taxon>Bacteria</taxon>
        <taxon>Pseudomonadati</taxon>
        <taxon>Bacteroidota</taxon>
        <taxon>Cytophagia</taxon>
        <taxon>Cytophagales</taxon>
        <taxon>Cyclobacteriaceae</taxon>
        <taxon>Belliella</taxon>
    </lineage>
</organism>
<dbReference type="HOGENOM" id="CLU_065110_0_0_10"/>
<dbReference type="GO" id="GO:0016787">
    <property type="term" value="F:hydrolase activity"/>
    <property type="evidence" value="ECO:0007669"/>
    <property type="project" value="UniProtKB-KW"/>
</dbReference>
<evidence type="ECO:0000313" key="2">
    <source>
        <dbReference type="EMBL" id="AFL84629.1"/>
    </source>
</evidence>
<dbReference type="Pfam" id="PF00753">
    <property type="entry name" value="Lactamase_B"/>
    <property type="match status" value="1"/>
</dbReference>
<feature type="domain" description="Metallo-beta-lactamase" evidence="1">
    <location>
        <begin position="13"/>
        <end position="90"/>
    </location>
</feature>
<dbReference type="EMBL" id="CP003281">
    <property type="protein sequence ID" value="AFL84629.1"/>
    <property type="molecule type" value="Genomic_DNA"/>
</dbReference>
<dbReference type="eggNOG" id="COG2333">
    <property type="taxonomic scope" value="Bacteria"/>
</dbReference>
<evidence type="ECO:0000259" key="1">
    <source>
        <dbReference type="Pfam" id="PF00753"/>
    </source>
</evidence>